<protein>
    <submittedName>
        <fullName evidence="1">Uncharacterized protein</fullName>
    </submittedName>
</protein>
<evidence type="ECO:0000313" key="2">
    <source>
        <dbReference type="Proteomes" id="UP001060085"/>
    </source>
</evidence>
<keyword evidence="2" id="KW-1185">Reference proteome</keyword>
<accession>A0ACC0AFE2</accession>
<organism evidence="1 2">
    <name type="scientific">Catharanthus roseus</name>
    <name type="common">Madagascar periwinkle</name>
    <name type="synonym">Vinca rosea</name>
    <dbReference type="NCBI Taxonomy" id="4058"/>
    <lineage>
        <taxon>Eukaryota</taxon>
        <taxon>Viridiplantae</taxon>
        <taxon>Streptophyta</taxon>
        <taxon>Embryophyta</taxon>
        <taxon>Tracheophyta</taxon>
        <taxon>Spermatophyta</taxon>
        <taxon>Magnoliopsida</taxon>
        <taxon>eudicotyledons</taxon>
        <taxon>Gunneridae</taxon>
        <taxon>Pentapetalae</taxon>
        <taxon>asterids</taxon>
        <taxon>lamiids</taxon>
        <taxon>Gentianales</taxon>
        <taxon>Apocynaceae</taxon>
        <taxon>Rauvolfioideae</taxon>
        <taxon>Vinceae</taxon>
        <taxon>Catharanthinae</taxon>
        <taxon>Catharanthus</taxon>
    </lineage>
</organism>
<dbReference type="EMBL" id="CM044706">
    <property type="protein sequence ID" value="KAI5659000.1"/>
    <property type="molecule type" value="Genomic_DNA"/>
</dbReference>
<evidence type="ECO:0000313" key="1">
    <source>
        <dbReference type="EMBL" id="KAI5659000.1"/>
    </source>
</evidence>
<name>A0ACC0AFE2_CATRO</name>
<reference evidence="2" key="1">
    <citation type="journal article" date="2023" name="Nat. Plants">
        <title>Single-cell RNA sequencing provides a high-resolution roadmap for understanding the multicellular compartmentation of specialized metabolism.</title>
        <authorList>
            <person name="Sun S."/>
            <person name="Shen X."/>
            <person name="Li Y."/>
            <person name="Li Y."/>
            <person name="Wang S."/>
            <person name="Li R."/>
            <person name="Zhang H."/>
            <person name="Shen G."/>
            <person name="Guo B."/>
            <person name="Wei J."/>
            <person name="Xu J."/>
            <person name="St-Pierre B."/>
            <person name="Chen S."/>
            <person name="Sun C."/>
        </authorList>
    </citation>
    <scope>NUCLEOTIDE SEQUENCE [LARGE SCALE GENOMIC DNA]</scope>
</reference>
<comment type="caution">
    <text evidence="1">The sequence shown here is derived from an EMBL/GenBank/DDBJ whole genome shotgun (WGS) entry which is preliminary data.</text>
</comment>
<sequence>MEFVDSPECRSGIRILQNNNTKILNTWLFGETFSIVHQPKTQEASYSKGGATRHCEDRQMNKRILEIEGMRRREGRKEGEEEKESKKKRIAKVAMVEEGGGSVQRQEGEEKRRRKCWSSSQSSAIL</sequence>
<proteinExistence type="predicted"/>
<gene>
    <name evidence="1" type="ORF">M9H77_27793</name>
</gene>
<dbReference type="Proteomes" id="UP001060085">
    <property type="component" value="Linkage Group LG06"/>
</dbReference>